<keyword evidence="2" id="KW-1185">Reference proteome</keyword>
<evidence type="ECO:0000313" key="2">
    <source>
        <dbReference type="Proteomes" id="UP001500340"/>
    </source>
</evidence>
<name>A0ABN0YPR1_9BACL</name>
<proteinExistence type="predicted"/>
<reference evidence="1 2" key="1">
    <citation type="journal article" date="2019" name="Int. J. Syst. Evol. Microbiol.">
        <title>The Global Catalogue of Microorganisms (GCM) 10K type strain sequencing project: providing services to taxonomists for standard genome sequencing and annotation.</title>
        <authorList>
            <consortium name="The Broad Institute Genomics Platform"/>
            <consortium name="The Broad Institute Genome Sequencing Center for Infectious Disease"/>
            <person name="Wu L."/>
            <person name="Ma J."/>
        </authorList>
    </citation>
    <scope>NUCLEOTIDE SEQUENCE [LARGE SCALE GENOMIC DNA]</scope>
    <source>
        <strain evidence="1 2">JCM 12774</strain>
    </source>
</reference>
<gene>
    <name evidence="1" type="ORF">GCM10008933_38490</name>
</gene>
<sequence length="47" mass="5271">MTGFQIDDLIEEDVVNCPGESTQLLTGAGKLGFIFDFTEFLRQSSWN</sequence>
<organism evidence="1 2">
    <name type="scientific">Paenibacillus motobuensis</name>
    <dbReference type="NCBI Taxonomy" id="295324"/>
    <lineage>
        <taxon>Bacteria</taxon>
        <taxon>Bacillati</taxon>
        <taxon>Bacillota</taxon>
        <taxon>Bacilli</taxon>
        <taxon>Bacillales</taxon>
        <taxon>Paenibacillaceae</taxon>
        <taxon>Paenibacillus</taxon>
    </lineage>
</organism>
<accession>A0ABN0YPR1</accession>
<dbReference type="RefSeq" id="WP_343863893.1">
    <property type="nucleotide sequence ID" value="NZ_BAAACX010000017.1"/>
</dbReference>
<comment type="caution">
    <text evidence="1">The sequence shown here is derived from an EMBL/GenBank/DDBJ whole genome shotgun (WGS) entry which is preliminary data.</text>
</comment>
<evidence type="ECO:0000313" key="1">
    <source>
        <dbReference type="EMBL" id="GAA0404403.1"/>
    </source>
</evidence>
<dbReference type="EMBL" id="BAAACX010000017">
    <property type="protein sequence ID" value="GAA0404403.1"/>
    <property type="molecule type" value="Genomic_DNA"/>
</dbReference>
<dbReference type="Proteomes" id="UP001500340">
    <property type="component" value="Unassembled WGS sequence"/>
</dbReference>
<protein>
    <submittedName>
        <fullName evidence="1">Uncharacterized protein</fullName>
    </submittedName>
</protein>